<evidence type="ECO:0000313" key="3">
    <source>
        <dbReference type="Proteomes" id="UP000008370"/>
    </source>
</evidence>
<organism evidence="2 3">
    <name type="scientific">Phanerochaete carnosa (strain HHB-10118-sp)</name>
    <name type="common">White-rot fungus</name>
    <name type="synonym">Peniophora carnosa</name>
    <dbReference type="NCBI Taxonomy" id="650164"/>
    <lineage>
        <taxon>Eukaryota</taxon>
        <taxon>Fungi</taxon>
        <taxon>Dikarya</taxon>
        <taxon>Basidiomycota</taxon>
        <taxon>Agaricomycotina</taxon>
        <taxon>Agaricomycetes</taxon>
        <taxon>Polyporales</taxon>
        <taxon>Phanerochaetaceae</taxon>
        <taxon>Phanerochaete</taxon>
    </lineage>
</organism>
<feature type="compositionally biased region" description="Basic and acidic residues" evidence="1">
    <location>
        <begin position="326"/>
        <end position="336"/>
    </location>
</feature>
<dbReference type="KEGG" id="pco:PHACADRAFT_182761"/>
<evidence type="ECO:0000313" key="2">
    <source>
        <dbReference type="EMBL" id="EKM58433.1"/>
    </source>
</evidence>
<dbReference type="AlphaFoldDB" id="K5W3J3"/>
<dbReference type="HOGENOM" id="CLU_811599_0_0_1"/>
<proteinExistence type="predicted"/>
<protein>
    <submittedName>
        <fullName evidence="2">Uncharacterized protein</fullName>
    </submittedName>
</protein>
<accession>K5W3J3</accession>
<dbReference type="OrthoDB" id="3168445at2759"/>
<feature type="region of interest" description="Disordered" evidence="1">
    <location>
        <begin position="265"/>
        <end position="342"/>
    </location>
</feature>
<dbReference type="EMBL" id="JH930470">
    <property type="protein sequence ID" value="EKM58433.1"/>
    <property type="molecule type" value="Genomic_DNA"/>
</dbReference>
<feature type="compositionally biased region" description="Low complexity" evidence="1">
    <location>
        <begin position="267"/>
        <end position="282"/>
    </location>
</feature>
<reference evidence="2 3" key="1">
    <citation type="journal article" date="2012" name="BMC Genomics">
        <title>Comparative genomics of the white-rot fungi, Phanerochaete carnosa and P. chrysosporium, to elucidate the genetic basis of the distinct wood types they colonize.</title>
        <authorList>
            <person name="Suzuki H."/>
            <person name="MacDonald J."/>
            <person name="Syed K."/>
            <person name="Salamov A."/>
            <person name="Hori C."/>
            <person name="Aerts A."/>
            <person name="Henrissat B."/>
            <person name="Wiebenga A."/>
            <person name="vanKuyk P.A."/>
            <person name="Barry K."/>
            <person name="Lindquist E."/>
            <person name="LaButti K."/>
            <person name="Lapidus A."/>
            <person name="Lucas S."/>
            <person name="Coutinho P."/>
            <person name="Gong Y."/>
            <person name="Samejima M."/>
            <person name="Mahadevan R."/>
            <person name="Abou-Zaid M."/>
            <person name="de Vries R.P."/>
            <person name="Igarashi K."/>
            <person name="Yadav J.S."/>
            <person name="Grigoriev I.V."/>
            <person name="Master E.R."/>
        </authorList>
    </citation>
    <scope>NUCLEOTIDE SEQUENCE [LARGE SCALE GENOMIC DNA]</scope>
    <source>
        <strain evidence="2 3">HHB-10118-sp</strain>
    </source>
</reference>
<dbReference type="InParanoid" id="K5W3J3"/>
<keyword evidence="3" id="KW-1185">Reference proteome</keyword>
<feature type="compositionally biased region" description="Polar residues" evidence="1">
    <location>
        <begin position="298"/>
        <end position="310"/>
    </location>
</feature>
<dbReference type="GeneID" id="18910106"/>
<name>K5W3J3_PHACS</name>
<dbReference type="RefSeq" id="XP_007393745.1">
    <property type="nucleotide sequence ID" value="XM_007393683.1"/>
</dbReference>
<evidence type="ECO:0000256" key="1">
    <source>
        <dbReference type="SAM" id="MobiDB-lite"/>
    </source>
</evidence>
<dbReference type="Proteomes" id="UP000008370">
    <property type="component" value="Unassembled WGS sequence"/>
</dbReference>
<gene>
    <name evidence="2" type="ORF">PHACADRAFT_182761</name>
</gene>
<sequence>MPSTTTPPSAALQASKTGLLKRIVTKLRPPQPATSLGAAVSVGKASGSGSKMKWWGMVLLPPAPRHKAPVPTLPNAFLLPGQREAALRSRGLVPRRYRDANGDTLPMSVQKADHDRRFAALHDDDDDASEGETKARRICEQWLARNADADCDVDSLDLALDSADVPRPASPVTSLISQVRWSPGAASSRLEGHDDVHVEKAGTEGEQTTPLLTGTPSLLPTSFDVRHSQRDATFLAPPSTSIRAQIATQRGRSLATVSTAASIPALSPTRTTSSVSTSDTPNTPRPTDETFGTFGRVKSSSVTSGESWSFNHRDVPKVKTSGGKAAECDVRGDFRGPHPRRR</sequence>